<comment type="caution">
    <text evidence="1">The sequence shown here is derived from an EMBL/GenBank/DDBJ whole genome shotgun (WGS) entry which is preliminary data.</text>
</comment>
<gene>
    <name evidence="1" type="ORF">LEP1GSC133_4603</name>
</gene>
<evidence type="ECO:0000313" key="2">
    <source>
        <dbReference type="Proteomes" id="UP000012159"/>
    </source>
</evidence>
<dbReference type="AlphaFoldDB" id="M6W1T3"/>
<sequence>MYDSYELLYSASQKPNLLWSERSSCKVLSQFWDRTLYS</sequence>
<proteinExistence type="predicted"/>
<name>M6W1T3_LEPBO</name>
<dbReference type="EMBL" id="AKWF02000040">
    <property type="protein sequence ID" value="EMO63702.1"/>
    <property type="molecule type" value="Genomic_DNA"/>
</dbReference>
<organism evidence="1 2">
    <name type="scientific">Leptospira borgpetersenii serovar Pomona str. 200901868</name>
    <dbReference type="NCBI Taxonomy" id="1192866"/>
    <lineage>
        <taxon>Bacteria</taxon>
        <taxon>Pseudomonadati</taxon>
        <taxon>Spirochaetota</taxon>
        <taxon>Spirochaetia</taxon>
        <taxon>Leptospirales</taxon>
        <taxon>Leptospiraceae</taxon>
        <taxon>Leptospira</taxon>
    </lineage>
</organism>
<accession>M6W1T3</accession>
<protein>
    <submittedName>
        <fullName evidence="1">Uncharacterized protein</fullName>
    </submittedName>
</protein>
<reference evidence="1 2" key="1">
    <citation type="submission" date="2013-01" db="EMBL/GenBank/DDBJ databases">
        <authorList>
            <person name="Harkins D.M."/>
            <person name="Durkin A.S."/>
            <person name="Brinkac L.M."/>
            <person name="Haft D.H."/>
            <person name="Selengut J.D."/>
            <person name="Sanka R."/>
            <person name="DePew J."/>
            <person name="Purushe J."/>
            <person name="Picardeau M."/>
            <person name="Werts C."/>
            <person name="Goarant C."/>
            <person name="Vinetz J.M."/>
            <person name="Sutton G.G."/>
            <person name="Nierman W.C."/>
            <person name="Fouts D.E."/>
        </authorList>
    </citation>
    <scope>NUCLEOTIDE SEQUENCE [LARGE SCALE GENOMIC DNA]</scope>
    <source>
        <strain evidence="1 2">200901868</strain>
    </source>
</reference>
<dbReference type="Proteomes" id="UP000012159">
    <property type="component" value="Unassembled WGS sequence"/>
</dbReference>
<evidence type="ECO:0000313" key="1">
    <source>
        <dbReference type="EMBL" id="EMO63702.1"/>
    </source>
</evidence>